<dbReference type="AlphaFoldDB" id="A0A8H4VKZ6"/>
<feature type="compositionally biased region" description="Basic and acidic residues" evidence="1">
    <location>
        <begin position="87"/>
        <end position="96"/>
    </location>
</feature>
<reference evidence="2 3" key="1">
    <citation type="submission" date="2019-12" db="EMBL/GenBank/DDBJ databases">
        <authorList>
            <person name="Floudas D."/>
            <person name="Bentzer J."/>
            <person name="Ahren D."/>
            <person name="Johansson T."/>
            <person name="Persson P."/>
            <person name="Tunlid A."/>
        </authorList>
    </citation>
    <scope>NUCLEOTIDE SEQUENCE [LARGE SCALE GENOMIC DNA]</scope>
    <source>
        <strain evidence="2 3">CBS 102.39</strain>
    </source>
</reference>
<keyword evidence="3" id="KW-1185">Reference proteome</keyword>
<dbReference type="Proteomes" id="UP000521872">
    <property type="component" value="Unassembled WGS sequence"/>
</dbReference>
<gene>
    <name evidence="2" type="ORF">D9613_008124</name>
</gene>
<accession>A0A8H4VKZ6</accession>
<protein>
    <submittedName>
        <fullName evidence="2">Uncharacterized protein</fullName>
    </submittedName>
</protein>
<organism evidence="2 3">
    <name type="scientific">Agrocybe pediades</name>
    <dbReference type="NCBI Taxonomy" id="84607"/>
    <lineage>
        <taxon>Eukaryota</taxon>
        <taxon>Fungi</taxon>
        <taxon>Dikarya</taxon>
        <taxon>Basidiomycota</taxon>
        <taxon>Agaricomycotina</taxon>
        <taxon>Agaricomycetes</taxon>
        <taxon>Agaricomycetidae</taxon>
        <taxon>Agaricales</taxon>
        <taxon>Agaricineae</taxon>
        <taxon>Strophariaceae</taxon>
        <taxon>Agrocybe</taxon>
    </lineage>
</organism>
<evidence type="ECO:0000313" key="3">
    <source>
        <dbReference type="Proteomes" id="UP000521872"/>
    </source>
</evidence>
<evidence type="ECO:0000313" key="2">
    <source>
        <dbReference type="EMBL" id="KAF4613452.1"/>
    </source>
</evidence>
<feature type="region of interest" description="Disordered" evidence="1">
    <location>
        <begin position="84"/>
        <end position="106"/>
    </location>
</feature>
<comment type="caution">
    <text evidence="2">The sequence shown here is derived from an EMBL/GenBank/DDBJ whole genome shotgun (WGS) entry which is preliminary data.</text>
</comment>
<evidence type="ECO:0000256" key="1">
    <source>
        <dbReference type="SAM" id="MobiDB-lite"/>
    </source>
</evidence>
<dbReference type="EMBL" id="JAACJL010000045">
    <property type="protein sequence ID" value="KAF4613452.1"/>
    <property type="molecule type" value="Genomic_DNA"/>
</dbReference>
<proteinExistence type="predicted"/>
<name>A0A8H4VKZ6_9AGAR</name>
<sequence length="106" mass="11530">MYMQNAAGQCVNLNTGKNLDDQGITTSADEDTFWKTMSGIYDNTTVKYLDKALLSKNRDTTSNIASAKKPDSGRYIQALKGIFSKGKGREGTREASVKPGSSSRKV</sequence>